<protein>
    <submittedName>
        <fullName evidence="2">Uncharacterized protein</fullName>
    </submittedName>
</protein>
<name>A0A0M4FHN6_9BACI</name>
<reference evidence="2 3" key="2">
    <citation type="journal article" date="2016" name="Int. J. Syst. Evol. Microbiol.">
        <title>Bacillus gobiensis sp. nov., isolated from a soil sample.</title>
        <authorList>
            <person name="Liu B."/>
            <person name="Liu G.H."/>
            <person name="Cetin S."/>
            <person name="Schumann P."/>
            <person name="Pan Z.Z."/>
            <person name="Chen Q.Q."/>
        </authorList>
    </citation>
    <scope>NUCLEOTIDE SEQUENCE [LARGE SCALE GENOMIC DNA]</scope>
    <source>
        <strain evidence="2 3">FJAT-4402</strain>
    </source>
</reference>
<dbReference type="AlphaFoldDB" id="A0A0M4FHN6"/>
<dbReference type="PATRIC" id="fig|1441095.3.peg.2697"/>
<dbReference type="Proteomes" id="UP000067625">
    <property type="component" value="Chromosome"/>
</dbReference>
<evidence type="ECO:0000256" key="1">
    <source>
        <dbReference type="SAM" id="Phobius"/>
    </source>
</evidence>
<keyword evidence="3" id="KW-1185">Reference proteome</keyword>
<feature type="transmembrane region" description="Helical" evidence="1">
    <location>
        <begin position="36"/>
        <end position="56"/>
    </location>
</feature>
<keyword evidence="1" id="KW-1133">Transmembrane helix</keyword>
<evidence type="ECO:0000313" key="2">
    <source>
        <dbReference type="EMBL" id="ALC82274.1"/>
    </source>
</evidence>
<keyword evidence="1" id="KW-0472">Membrane</keyword>
<feature type="transmembrane region" description="Helical" evidence="1">
    <location>
        <begin position="7"/>
        <end position="30"/>
    </location>
</feature>
<gene>
    <name evidence="2" type="ORF">AM592_12305</name>
</gene>
<organism evidence="2 3">
    <name type="scientific">Bacillus gobiensis</name>
    <dbReference type="NCBI Taxonomy" id="1441095"/>
    <lineage>
        <taxon>Bacteria</taxon>
        <taxon>Bacillati</taxon>
        <taxon>Bacillota</taxon>
        <taxon>Bacilli</taxon>
        <taxon>Bacillales</taxon>
        <taxon>Bacillaceae</taxon>
        <taxon>Bacillus</taxon>
    </lineage>
</organism>
<sequence>MKKLNIALTLIILAILAIGIFGGTFIVQYIRTGIFLIDQILGTIFSIALLVTSLLCRKARSRLLR</sequence>
<reference evidence="3" key="1">
    <citation type="submission" date="2015-08" db="EMBL/GenBank/DDBJ databases">
        <title>Genome sequencing project for genomic taxonomy and phylogenomics of Bacillus-like bacteria.</title>
        <authorList>
            <person name="Liu B."/>
            <person name="Wang J."/>
            <person name="Zhu Y."/>
            <person name="Liu G."/>
            <person name="Chen Q."/>
            <person name="Chen Z."/>
            <person name="Lan J."/>
            <person name="Che J."/>
            <person name="Ge C."/>
            <person name="Shi H."/>
            <person name="Pan Z."/>
            <person name="Liu X."/>
        </authorList>
    </citation>
    <scope>NUCLEOTIDE SEQUENCE [LARGE SCALE GENOMIC DNA]</scope>
    <source>
        <strain evidence="3">FJAT-4402</strain>
    </source>
</reference>
<keyword evidence="1" id="KW-0812">Transmembrane</keyword>
<proteinExistence type="predicted"/>
<dbReference type="EMBL" id="CP012600">
    <property type="protein sequence ID" value="ALC82274.1"/>
    <property type="molecule type" value="Genomic_DNA"/>
</dbReference>
<evidence type="ECO:0000313" key="3">
    <source>
        <dbReference type="Proteomes" id="UP000067625"/>
    </source>
</evidence>
<accession>A0A0M4FHN6</accession>